<protein>
    <submittedName>
        <fullName evidence="2">Uncharacterized protein</fullName>
    </submittedName>
</protein>
<evidence type="ECO:0000256" key="1">
    <source>
        <dbReference type="SAM" id="MobiDB-lite"/>
    </source>
</evidence>
<dbReference type="Proteomes" id="UP001283361">
    <property type="component" value="Unassembled WGS sequence"/>
</dbReference>
<accession>A0AAE1AMD0</accession>
<evidence type="ECO:0000313" key="3">
    <source>
        <dbReference type="Proteomes" id="UP001283361"/>
    </source>
</evidence>
<evidence type="ECO:0000313" key="2">
    <source>
        <dbReference type="EMBL" id="KAK3789821.1"/>
    </source>
</evidence>
<name>A0AAE1AMD0_9GAST</name>
<gene>
    <name evidence="2" type="ORF">RRG08_036114</name>
</gene>
<proteinExistence type="predicted"/>
<dbReference type="EMBL" id="JAWDGP010001628">
    <property type="protein sequence ID" value="KAK3789821.1"/>
    <property type="molecule type" value="Genomic_DNA"/>
</dbReference>
<sequence length="133" mass="14855">MKSAAPWLLAQWLRPGGSWLSATGVRGSGRAETVVCPPGPKAPAPDSLTRRSPQTRLRRLAWLVSRGDEACGRCRLRFKPPNRSAPRFISEEIDQCVGRRADRAVFRCLPYWVWISAPLVTSDLIASFRRPLS</sequence>
<comment type="caution">
    <text evidence="2">The sequence shown here is derived from an EMBL/GenBank/DDBJ whole genome shotgun (WGS) entry which is preliminary data.</text>
</comment>
<feature type="region of interest" description="Disordered" evidence="1">
    <location>
        <begin position="30"/>
        <end position="50"/>
    </location>
</feature>
<organism evidence="2 3">
    <name type="scientific">Elysia crispata</name>
    <name type="common">lettuce slug</name>
    <dbReference type="NCBI Taxonomy" id="231223"/>
    <lineage>
        <taxon>Eukaryota</taxon>
        <taxon>Metazoa</taxon>
        <taxon>Spiralia</taxon>
        <taxon>Lophotrochozoa</taxon>
        <taxon>Mollusca</taxon>
        <taxon>Gastropoda</taxon>
        <taxon>Heterobranchia</taxon>
        <taxon>Euthyneura</taxon>
        <taxon>Panpulmonata</taxon>
        <taxon>Sacoglossa</taxon>
        <taxon>Placobranchoidea</taxon>
        <taxon>Plakobranchidae</taxon>
        <taxon>Elysia</taxon>
    </lineage>
</organism>
<reference evidence="2" key="1">
    <citation type="journal article" date="2023" name="G3 (Bethesda)">
        <title>A reference genome for the long-term kleptoplast-retaining sea slug Elysia crispata morphotype clarki.</title>
        <authorList>
            <person name="Eastman K.E."/>
            <person name="Pendleton A.L."/>
            <person name="Shaikh M.A."/>
            <person name="Suttiyut T."/>
            <person name="Ogas R."/>
            <person name="Tomko P."/>
            <person name="Gavelis G."/>
            <person name="Widhalm J.R."/>
            <person name="Wisecaver J.H."/>
        </authorList>
    </citation>
    <scope>NUCLEOTIDE SEQUENCE</scope>
    <source>
        <strain evidence="2">ECLA1</strain>
    </source>
</reference>
<keyword evidence="3" id="KW-1185">Reference proteome</keyword>
<dbReference type="AlphaFoldDB" id="A0AAE1AMD0"/>